<evidence type="ECO:0000256" key="5">
    <source>
        <dbReference type="SAM" id="Phobius"/>
    </source>
</evidence>
<evidence type="ECO:0000313" key="7">
    <source>
        <dbReference type="EMBL" id="QSF45031.1"/>
    </source>
</evidence>
<dbReference type="PANTHER" id="PTHR43471:SF3">
    <property type="entry name" value="ABC TRANSPORTER PERMEASE PROTEIN NATB"/>
    <property type="match status" value="1"/>
</dbReference>
<dbReference type="Proteomes" id="UP000663452">
    <property type="component" value="Chromosome"/>
</dbReference>
<sequence>MRQFGLVFTYSFMERLRSKAFKIMTVIMIVLLAALIILPKFLSTAAETTDGDIVILDQTGIVHNTDGFKEQVSDSYTWRVIQGADLAAEQARLEKEDEVLGIVTITEENHQPVLTVTVNKKDDSSAYLGQLNYYVQNLYTMSQLERLELNQADKERVTASLKVQIEELKAGSKSITTTYMPIYLITFLLYFLIYLYGGNVATSVSVEKGSRVKEILITKVKPTQLLFGKVLGVGLAGLLQFAIIIGAACLMLSVNGGGTDIELLGFQLDFTFLDVKTIVVLSIFFILGYFFYAALFAAAGSLVSRSEEINQVTLPVSLLLMGALVLAVFSMMNVDGSLATITSYIPFFTPFVMFARVGMSDPSLMEISVSIGILLITTLAACWLSAKIYQIGVLLYGQKPSPKLIYKAMRSL</sequence>
<feature type="transmembrane region" description="Helical" evidence="5">
    <location>
        <begin position="278"/>
        <end position="300"/>
    </location>
</feature>
<keyword evidence="8" id="KW-1185">Reference proteome</keyword>
<dbReference type="Pfam" id="PF12698">
    <property type="entry name" value="ABC2_membrane_3"/>
    <property type="match status" value="1"/>
</dbReference>
<feature type="transmembrane region" description="Helical" evidence="5">
    <location>
        <begin position="367"/>
        <end position="386"/>
    </location>
</feature>
<dbReference type="InterPro" id="IPR013525">
    <property type="entry name" value="ABC2_TM"/>
</dbReference>
<gene>
    <name evidence="7" type="ORF">JRJ22_28520</name>
</gene>
<dbReference type="PANTHER" id="PTHR43471">
    <property type="entry name" value="ABC TRANSPORTER PERMEASE"/>
    <property type="match status" value="1"/>
</dbReference>
<feature type="transmembrane region" description="Helical" evidence="5">
    <location>
        <begin position="226"/>
        <end position="254"/>
    </location>
</feature>
<evidence type="ECO:0000313" key="8">
    <source>
        <dbReference type="Proteomes" id="UP000663452"/>
    </source>
</evidence>
<dbReference type="RefSeq" id="WP_206102540.1">
    <property type="nucleotide sequence ID" value="NZ_CP070969.1"/>
</dbReference>
<evidence type="ECO:0000256" key="4">
    <source>
        <dbReference type="ARBA" id="ARBA00023136"/>
    </source>
</evidence>
<comment type="subcellular location">
    <subcellularLocation>
        <location evidence="1">Membrane</location>
        <topology evidence="1">Multi-pass membrane protein</topology>
    </subcellularLocation>
</comment>
<keyword evidence="2 5" id="KW-0812">Transmembrane</keyword>
<keyword evidence="3 5" id="KW-1133">Transmembrane helix</keyword>
<feature type="transmembrane region" description="Helical" evidence="5">
    <location>
        <begin position="182"/>
        <end position="206"/>
    </location>
</feature>
<keyword evidence="4 5" id="KW-0472">Membrane</keyword>
<feature type="transmembrane region" description="Helical" evidence="5">
    <location>
        <begin position="21"/>
        <end position="42"/>
    </location>
</feature>
<proteinExistence type="predicted"/>
<evidence type="ECO:0000256" key="3">
    <source>
        <dbReference type="ARBA" id="ARBA00022989"/>
    </source>
</evidence>
<evidence type="ECO:0000256" key="2">
    <source>
        <dbReference type="ARBA" id="ARBA00022692"/>
    </source>
</evidence>
<reference evidence="7 8" key="1">
    <citation type="submission" date="2021-02" db="EMBL/GenBank/DDBJ databases">
        <title>Paenibacillus tianjinensis sp. nov.</title>
        <authorList>
            <person name="Liu H."/>
        </authorList>
    </citation>
    <scope>NUCLEOTIDE SEQUENCE [LARGE SCALE GENOMIC DNA]</scope>
    <source>
        <strain evidence="7 8">TB2019</strain>
    </source>
</reference>
<name>A0ABX7LCP5_9BACL</name>
<feature type="domain" description="ABC-2 type transporter transmembrane" evidence="6">
    <location>
        <begin position="20"/>
        <end position="386"/>
    </location>
</feature>
<evidence type="ECO:0000256" key="1">
    <source>
        <dbReference type="ARBA" id="ARBA00004141"/>
    </source>
</evidence>
<feature type="transmembrane region" description="Helical" evidence="5">
    <location>
        <begin position="312"/>
        <end position="332"/>
    </location>
</feature>
<evidence type="ECO:0000259" key="6">
    <source>
        <dbReference type="Pfam" id="PF12698"/>
    </source>
</evidence>
<organism evidence="7 8">
    <name type="scientific">Paenibacillus tianjinensis</name>
    <dbReference type="NCBI Taxonomy" id="2810347"/>
    <lineage>
        <taxon>Bacteria</taxon>
        <taxon>Bacillati</taxon>
        <taxon>Bacillota</taxon>
        <taxon>Bacilli</taxon>
        <taxon>Bacillales</taxon>
        <taxon>Paenibacillaceae</taxon>
        <taxon>Paenibacillus</taxon>
    </lineage>
</organism>
<protein>
    <submittedName>
        <fullName evidence="7">ABC transporter permease</fullName>
    </submittedName>
</protein>
<feature type="transmembrane region" description="Helical" evidence="5">
    <location>
        <begin position="338"/>
        <end position="355"/>
    </location>
</feature>
<dbReference type="EMBL" id="CP070969">
    <property type="protein sequence ID" value="QSF45031.1"/>
    <property type="molecule type" value="Genomic_DNA"/>
</dbReference>
<accession>A0ABX7LCP5</accession>